<evidence type="ECO:0000256" key="1">
    <source>
        <dbReference type="SAM" id="MobiDB-lite"/>
    </source>
</evidence>
<proteinExistence type="predicted"/>
<protein>
    <submittedName>
        <fullName evidence="3">Uncharacterized protein</fullName>
    </submittedName>
</protein>
<feature type="region of interest" description="Disordered" evidence="1">
    <location>
        <begin position="98"/>
        <end position="141"/>
    </location>
</feature>
<gene>
    <name evidence="3" type="ORF">AK37_15793</name>
</gene>
<dbReference type="PATRIC" id="fig|1114960.4.peg.3213"/>
<feature type="transmembrane region" description="Helical" evidence="2">
    <location>
        <begin position="16"/>
        <end position="35"/>
    </location>
</feature>
<keyword evidence="2" id="KW-0472">Membrane</keyword>
<comment type="caution">
    <text evidence="3">The sequence shown here is derived from an EMBL/GenBank/DDBJ whole genome shotgun (WGS) entry which is preliminary data.</text>
</comment>
<reference evidence="3 4" key="1">
    <citation type="submission" date="2011-12" db="EMBL/GenBank/DDBJ databases">
        <authorList>
            <person name="Kriszt B."/>
            <person name="Tancsics A."/>
            <person name="Cserhati M."/>
            <person name="Toth A."/>
            <person name="Nagy I."/>
            <person name="Horvath B."/>
            <person name="Tamura T."/>
            <person name="Kukolya J."/>
            <person name="Szoboszlay S."/>
        </authorList>
    </citation>
    <scope>NUCLEOTIDE SEQUENCE [LARGE SCALE GENOMIC DNA]</scope>
    <source>
        <strain evidence="3 4">AK37</strain>
    </source>
</reference>
<accession>H0JTY7</accession>
<name>H0JTY7_9NOCA</name>
<keyword evidence="2" id="KW-0812">Transmembrane</keyword>
<organism evidence="3 4">
    <name type="scientific">Rhodococcus pyridinivorans AK37</name>
    <dbReference type="NCBI Taxonomy" id="1114960"/>
    <lineage>
        <taxon>Bacteria</taxon>
        <taxon>Bacillati</taxon>
        <taxon>Actinomycetota</taxon>
        <taxon>Actinomycetes</taxon>
        <taxon>Mycobacteriales</taxon>
        <taxon>Nocardiaceae</taxon>
        <taxon>Rhodococcus</taxon>
    </lineage>
</organism>
<dbReference type="AlphaFoldDB" id="H0JTY7"/>
<feature type="transmembrane region" description="Helical" evidence="2">
    <location>
        <begin position="79"/>
        <end position="96"/>
    </location>
</feature>
<evidence type="ECO:0000313" key="4">
    <source>
        <dbReference type="Proteomes" id="UP000005064"/>
    </source>
</evidence>
<keyword evidence="2" id="KW-1133">Transmembrane helix</keyword>
<evidence type="ECO:0000256" key="2">
    <source>
        <dbReference type="SAM" id="Phobius"/>
    </source>
</evidence>
<dbReference type="Proteomes" id="UP000005064">
    <property type="component" value="Unassembled WGS sequence"/>
</dbReference>
<dbReference type="EMBL" id="AHBW01000046">
    <property type="protein sequence ID" value="EHK82678.1"/>
    <property type="molecule type" value="Genomic_DNA"/>
</dbReference>
<evidence type="ECO:0000313" key="3">
    <source>
        <dbReference type="EMBL" id="EHK82678.1"/>
    </source>
</evidence>
<sequence>MIDIRQEREESTVQNAVFYSLVAMCSLFAASTWCLSRPHLLSSSAAFVASGLWVLMNGPLEGRVLYSVTPNHGLTEADLLSGVGVCIAAWGFWTTRNRRRRRRSQRPASYRRHPDRSRAMPTPVFPAESDVETGPIRRKAG</sequence>
<feature type="compositionally biased region" description="Basic residues" evidence="1">
    <location>
        <begin position="98"/>
        <end position="115"/>
    </location>
</feature>